<protein>
    <recommendedName>
        <fullName evidence="1">HYR-like domain-containing protein</fullName>
    </recommendedName>
</protein>
<dbReference type="PANTHER" id="PTHR24273">
    <property type="entry name" value="FI04643P-RELATED"/>
    <property type="match status" value="1"/>
</dbReference>
<name>A0ABW3JSK2_9FLAO</name>
<gene>
    <name evidence="2" type="ORF">ACFQ1U_07260</name>
</gene>
<dbReference type="Pfam" id="PF23237">
    <property type="entry name" value="HYR_4C"/>
    <property type="match status" value="7"/>
</dbReference>
<feature type="domain" description="HYR-like" evidence="1">
    <location>
        <begin position="267"/>
        <end position="337"/>
    </location>
</feature>
<feature type="non-terminal residue" evidence="2">
    <location>
        <position position="1"/>
    </location>
</feature>
<reference evidence="3" key="1">
    <citation type="journal article" date="2019" name="Int. J. Syst. Evol. Microbiol.">
        <title>The Global Catalogue of Microorganisms (GCM) 10K type strain sequencing project: providing services to taxonomists for standard genome sequencing and annotation.</title>
        <authorList>
            <consortium name="The Broad Institute Genomics Platform"/>
            <consortium name="The Broad Institute Genome Sequencing Center for Infectious Disease"/>
            <person name="Wu L."/>
            <person name="Ma J."/>
        </authorList>
    </citation>
    <scope>NUCLEOTIDE SEQUENCE [LARGE SCALE GENOMIC DNA]</scope>
    <source>
        <strain evidence="3">CCUG 60527</strain>
    </source>
</reference>
<comment type="caution">
    <text evidence="2">The sequence shown here is derived from an EMBL/GenBank/DDBJ whole genome shotgun (WGS) entry which is preliminary data.</text>
</comment>
<evidence type="ECO:0000313" key="3">
    <source>
        <dbReference type="Proteomes" id="UP001597062"/>
    </source>
</evidence>
<organism evidence="2 3">
    <name type="scientific">Tenacibaculum geojense</name>
    <dbReference type="NCBI Taxonomy" id="915352"/>
    <lineage>
        <taxon>Bacteria</taxon>
        <taxon>Pseudomonadati</taxon>
        <taxon>Bacteroidota</taxon>
        <taxon>Flavobacteriia</taxon>
        <taxon>Flavobacteriales</taxon>
        <taxon>Flavobacteriaceae</taxon>
        <taxon>Tenacibaculum</taxon>
    </lineage>
</organism>
<feature type="non-terminal residue" evidence="2">
    <location>
        <position position="613"/>
    </location>
</feature>
<proteinExistence type="predicted"/>
<dbReference type="PANTHER" id="PTHR24273:SF32">
    <property type="entry name" value="HYALIN"/>
    <property type="match status" value="1"/>
</dbReference>
<dbReference type="EMBL" id="JBHTJR010000043">
    <property type="protein sequence ID" value="MFD0992999.1"/>
    <property type="molecule type" value="Genomic_DNA"/>
</dbReference>
<accession>A0ABW3JSK2</accession>
<feature type="domain" description="HYR-like" evidence="1">
    <location>
        <begin position="349"/>
        <end position="419"/>
    </location>
</feature>
<feature type="domain" description="HYR-like" evidence="1">
    <location>
        <begin position="513"/>
        <end position="583"/>
    </location>
</feature>
<keyword evidence="3" id="KW-1185">Reference proteome</keyword>
<evidence type="ECO:0000313" key="2">
    <source>
        <dbReference type="EMBL" id="MFD0992999.1"/>
    </source>
</evidence>
<feature type="domain" description="HYR-like" evidence="1">
    <location>
        <begin position="21"/>
        <end position="91"/>
    </location>
</feature>
<evidence type="ECO:0000259" key="1">
    <source>
        <dbReference type="Pfam" id="PF23237"/>
    </source>
</evidence>
<feature type="domain" description="HYR-like" evidence="1">
    <location>
        <begin position="431"/>
        <end position="501"/>
    </location>
</feature>
<dbReference type="Proteomes" id="UP001597062">
    <property type="component" value="Unassembled WGS sequence"/>
</dbReference>
<sequence>TSHTQTITVEDTEAPTFNESLPTDVTVSCSEVPAAVTLTATDNCDTDVVVNYSENITGQDDACGSSYVIVRSWEVSDCSGNSTSHTQTITVEDTEAPTFNESLPTDVTVSCSEVPAAVTLTATDNCDTDVEANYSENITGQDDACGSSYVIVRSWEVSDCSGNSTSHTQTITVEDTEGPTFNESLPTDVTVSCSEVPAAVTLTATDNCDIDVEVNYSENITGQDDACGSSYVIVRSWEVSDCSGNSTSHTQTITIEDTEAPVFNESLPTDVTVSCSEVPAVVTLTATDNCDTNVVVNYSENITGQDDACGSSYVIVRSWEVSDCSGNSTSHTQTITVEDTEAPVFNESLPTDVTVSCSEVPVAVTLTATDNCDTDVVVNYSENISGQDDACGSSYVIVRSWEVSDCSGNSTSHTQTITVEDTEAPTFNESLPTDVTVSCSEVPVAVTLTATDNCDTDVVVNYSENISGQDDACGSSYVIVRSWEVSDCSGNSTSHTQTITVEDTEAPTFNESLPTDVTVSCSEVPTAVTLTATDNCDTDVMVNYSENISGQDDACGSSYVIVRSWEVSDCSGNSTSHTQTITVEDTEAPVFNESLPTDVTVSCSEVPAAVTLT</sequence>
<dbReference type="InterPro" id="IPR057078">
    <property type="entry name" value="HYR-4C"/>
</dbReference>
<feature type="domain" description="HYR-like" evidence="1">
    <location>
        <begin position="185"/>
        <end position="255"/>
    </location>
</feature>
<feature type="domain" description="HYR-like" evidence="1">
    <location>
        <begin position="103"/>
        <end position="173"/>
    </location>
</feature>